<protein>
    <recommendedName>
        <fullName evidence="3">Tetratricopeptide repeat-containing protein</fullName>
    </recommendedName>
</protein>
<dbReference type="SUPFAM" id="SSF48452">
    <property type="entry name" value="TPR-like"/>
    <property type="match status" value="1"/>
</dbReference>
<evidence type="ECO:0000313" key="2">
    <source>
        <dbReference type="Proteomes" id="UP000199214"/>
    </source>
</evidence>
<gene>
    <name evidence="1" type="ORF">SAMN05216382_3120</name>
</gene>
<dbReference type="EMBL" id="FNZZ01000008">
    <property type="protein sequence ID" value="SEM01962.1"/>
    <property type="molecule type" value="Genomic_DNA"/>
</dbReference>
<accession>A0A1H7UYC2</accession>
<dbReference type="Gene3D" id="2.60.120.260">
    <property type="entry name" value="Galactose-binding domain-like"/>
    <property type="match status" value="1"/>
</dbReference>
<keyword evidence="2" id="KW-1185">Reference proteome</keyword>
<organism evidence="1 2">
    <name type="scientific">Sphingomonas palmae</name>
    <dbReference type="NCBI Taxonomy" id="1855283"/>
    <lineage>
        <taxon>Bacteria</taxon>
        <taxon>Pseudomonadati</taxon>
        <taxon>Pseudomonadota</taxon>
        <taxon>Alphaproteobacteria</taxon>
        <taxon>Sphingomonadales</taxon>
        <taxon>Sphingomonadaceae</taxon>
        <taxon>Sphingomonas</taxon>
    </lineage>
</organism>
<dbReference type="InterPro" id="IPR011990">
    <property type="entry name" value="TPR-like_helical_dom_sf"/>
</dbReference>
<name>A0A1H7UYC2_9SPHN</name>
<evidence type="ECO:0000313" key="1">
    <source>
        <dbReference type="EMBL" id="SEM01962.1"/>
    </source>
</evidence>
<proteinExistence type="predicted"/>
<dbReference type="Proteomes" id="UP000199214">
    <property type="component" value="Unassembled WGS sequence"/>
</dbReference>
<dbReference type="AlphaFoldDB" id="A0A1H7UYC2"/>
<sequence length="408" mass="44175">MQPRSFVKPGLILLLGLLIGWGVLAATIDRVFANRAPALALQWNPASADGNARLGDTLLQGGDIKANAARIAALADRSIGRQPINPVAARLLGLVAAARGDEARATGLVHYAEAMSRRDLPTQLWLIETNVARGDVDAALRHYNRALKTSVSGRNLLFPILAQAANDRAIWVPLSRMLAEQPQWWRPFMVQAVQQGNNPDALYAFARRLGIDKPERLDTGLLQGIEKRLVDLGDYRRSAELFNRAHGQPVGSNPLLRNGGFEQPSGFDPFEWNLKDEPDLAAVRQPSPRAQRGSALFLTATNGRGGDLAVQLIMLTPGRYVVGALVGGVSGDPLAFPHLVVRCAKDGREIVNTPFPTAPNDGRAWRTDFTVPAGCAAQRIVFQATASLDPSGLTPWIDNITIQPQEGR</sequence>
<dbReference type="STRING" id="1855283.SAMN05216382_3120"/>
<dbReference type="RefSeq" id="WP_143051899.1">
    <property type="nucleotide sequence ID" value="NZ_FNZZ01000008.1"/>
</dbReference>
<reference evidence="2" key="1">
    <citation type="submission" date="2016-10" db="EMBL/GenBank/DDBJ databases">
        <authorList>
            <person name="Varghese N."/>
            <person name="Submissions S."/>
        </authorList>
    </citation>
    <scope>NUCLEOTIDE SEQUENCE [LARGE SCALE GENOMIC DNA]</scope>
    <source>
        <strain evidence="2">JS21-1</strain>
    </source>
</reference>
<evidence type="ECO:0008006" key="3">
    <source>
        <dbReference type="Google" id="ProtNLM"/>
    </source>
</evidence>
<dbReference type="Gene3D" id="1.25.40.10">
    <property type="entry name" value="Tetratricopeptide repeat domain"/>
    <property type="match status" value="1"/>
</dbReference>
<dbReference type="OrthoDB" id="7400976at2"/>